<sequence length="727" mass="82625">MASNDATAQQSITTPQPQITTPQPHIETSQPQITTQTPPPQTLNQTADKIQDFLRFVETVETTGDVVEGEISNDVNLHEIYDHDGAGGDLNSGQSSNSGGERITPILSVNPNDALQSESANAGLNSNETLVFVTPTKEKAPPRRSFINNIQKSLDSHYFDNHHYGMVNHEHFNNYQVINGYLGPKQHSEKVYWTNLMPNNIHVQRPCDILPPVPQAMTLLPLASSIETIRDAFDILFPVEMVDLILKHTNQKIKHVQDNLPDPKENSSNRSYYYVRPLSRNELYAFLGLLYARGLLGKSTYKIENLFHETSGHPVFSGTMSRHRLSFILSVLSFDEENEQLKELWKSDRFAAVRELTNTFNERMKSVLIPSQYLTIDDTLYPMTQPVGNKAFNPNDKIRNGLLYKSLSDATVPFIYQVAPYSAKPLNGTGPYYLDTTEDYVKNLVESLPGRNMKGRTITMDQQYSSVLTASWLFSRDITMVGMVDASNPGVPEELRIPKNREENQSTMHWEKHQGNFVLCTYTKKATNTKGKENIFMLTTTRPLLGVTKEGQKRVPSLIRFYENTKKCNEEFNQFSTKTITHQWAKAHFYFLLDVIRRNSLTLHSIKHGKNCLVGMETFDPSWELVMSLVKPFVAERPLTGLCFNVKNKISILLGKIPDQSGLENEEYSRVGESRKRCRVCLDDIAGKGCKKRKDSLNKTKNRCQKCGECICEKHSRLVCKKHEFLE</sequence>
<evidence type="ECO:0000259" key="2">
    <source>
        <dbReference type="Pfam" id="PF13843"/>
    </source>
</evidence>
<evidence type="ECO:0000256" key="1">
    <source>
        <dbReference type="SAM" id="MobiDB-lite"/>
    </source>
</evidence>
<proteinExistence type="predicted"/>
<dbReference type="AlphaFoldDB" id="A0A7M5V3V0"/>
<dbReference type="Pfam" id="PF13843">
    <property type="entry name" value="DDE_Tnp_1_7"/>
    <property type="match status" value="1"/>
</dbReference>
<keyword evidence="4" id="KW-1185">Reference proteome</keyword>
<dbReference type="PANTHER" id="PTHR46599:SF3">
    <property type="entry name" value="PIGGYBAC TRANSPOSABLE ELEMENT-DERIVED PROTEIN 4"/>
    <property type="match status" value="1"/>
</dbReference>
<dbReference type="PANTHER" id="PTHR46599">
    <property type="entry name" value="PIGGYBAC TRANSPOSABLE ELEMENT-DERIVED PROTEIN 4"/>
    <property type="match status" value="1"/>
</dbReference>
<reference evidence="3" key="1">
    <citation type="submission" date="2021-01" db="UniProtKB">
        <authorList>
            <consortium name="EnsemblMetazoa"/>
        </authorList>
    </citation>
    <scope>IDENTIFICATION</scope>
</reference>
<name>A0A7M5V3V0_9CNID</name>
<protein>
    <recommendedName>
        <fullName evidence="2">PiggyBac transposable element-derived protein domain-containing protein</fullName>
    </recommendedName>
</protein>
<dbReference type="GeneID" id="136807973"/>
<dbReference type="InterPro" id="IPR029526">
    <property type="entry name" value="PGBD"/>
</dbReference>
<evidence type="ECO:0000313" key="3">
    <source>
        <dbReference type="EnsemblMetazoa" id="CLYHEMP005657.1"/>
    </source>
</evidence>
<accession>A0A7M5V3V0</accession>
<dbReference type="RefSeq" id="XP_066920700.1">
    <property type="nucleotide sequence ID" value="XM_067064599.1"/>
</dbReference>
<feature type="domain" description="PiggyBac transposable element-derived protein" evidence="2">
    <location>
        <begin position="231"/>
        <end position="600"/>
    </location>
</feature>
<feature type="compositionally biased region" description="Low complexity" evidence="1">
    <location>
        <begin position="1"/>
        <end position="36"/>
    </location>
</feature>
<feature type="region of interest" description="Disordered" evidence="1">
    <location>
        <begin position="1"/>
        <end position="43"/>
    </location>
</feature>
<dbReference type="Proteomes" id="UP000594262">
    <property type="component" value="Unplaced"/>
</dbReference>
<dbReference type="OrthoDB" id="5986539at2759"/>
<dbReference type="EnsemblMetazoa" id="CLYHEMT005657.1">
    <property type="protein sequence ID" value="CLYHEMP005657.1"/>
    <property type="gene ID" value="CLYHEMG005657"/>
</dbReference>
<evidence type="ECO:0000313" key="4">
    <source>
        <dbReference type="Proteomes" id="UP000594262"/>
    </source>
</evidence>
<feature type="region of interest" description="Disordered" evidence="1">
    <location>
        <begin position="82"/>
        <end position="106"/>
    </location>
</feature>
<organism evidence="3 4">
    <name type="scientific">Clytia hemisphaerica</name>
    <dbReference type="NCBI Taxonomy" id="252671"/>
    <lineage>
        <taxon>Eukaryota</taxon>
        <taxon>Metazoa</taxon>
        <taxon>Cnidaria</taxon>
        <taxon>Hydrozoa</taxon>
        <taxon>Hydroidolina</taxon>
        <taxon>Leptothecata</taxon>
        <taxon>Obeliida</taxon>
        <taxon>Clytiidae</taxon>
        <taxon>Clytia</taxon>
    </lineage>
</organism>